<feature type="zinc finger region" evidence="18">
    <location>
        <begin position="50"/>
        <end position="86"/>
    </location>
</feature>
<comment type="function">
    <text evidence="19">E7 protein has both transforming and trans-activating activities.</text>
</comment>
<accession>C1ID85</accession>
<dbReference type="RefSeq" id="YP_002756539.1">
    <property type="nucleotide sequence ID" value="NC_012485.1"/>
</dbReference>
<dbReference type="GO" id="GO:0006351">
    <property type="term" value="P:DNA-templated transcription"/>
    <property type="evidence" value="ECO:0007669"/>
    <property type="project" value="UniProtKB-UniRule"/>
</dbReference>
<name>C1ID85_9PAPI</name>
<comment type="domain">
    <text evidence="18">The E7 terminal domain is an intrinsically disordered domain, whose flexibility and conformational transitions confer target adaptability to the oncoprotein. It allows adaptation to a variety of protein targets and exposes the PEST degradation sequence that regulates its turnover in the cell.</text>
</comment>
<evidence type="ECO:0000256" key="15">
    <source>
        <dbReference type="ARBA" id="ARBA00023258"/>
    </source>
</evidence>
<comment type="similarity">
    <text evidence="18 19">Belongs to the papillomaviridae E7 protein family.</text>
</comment>
<keyword evidence="9 18" id="KW-0862">Zinc</keyword>
<evidence type="ECO:0000256" key="6">
    <source>
        <dbReference type="ARBA" id="ARBA00022723"/>
    </source>
</evidence>
<dbReference type="Pfam" id="PF00527">
    <property type="entry name" value="E7"/>
    <property type="match status" value="1"/>
</dbReference>
<dbReference type="GO" id="GO:0039645">
    <property type="term" value="P:symbiont-mediated perturbation of host cell cycle G1/S transition checkpoint"/>
    <property type="evidence" value="ECO:0007669"/>
    <property type="project" value="UniProtKB-UniRule"/>
</dbReference>
<evidence type="ECO:0000256" key="4">
    <source>
        <dbReference type="ARBA" id="ARBA00022581"/>
    </source>
</evidence>
<evidence type="ECO:0000313" key="20">
    <source>
        <dbReference type="EMBL" id="ACD67920.1"/>
    </source>
</evidence>
<dbReference type="GO" id="GO:0052170">
    <property type="term" value="P:symbiont-mediated suppression of host innate immune response"/>
    <property type="evidence" value="ECO:0007669"/>
    <property type="project" value="UniProtKB-KW"/>
</dbReference>
<evidence type="ECO:0000256" key="7">
    <source>
        <dbReference type="ARBA" id="ARBA00022771"/>
    </source>
</evidence>
<keyword evidence="11 18" id="KW-0238">DNA-binding</keyword>
<keyword evidence="6 18" id="KW-0479">Metal-binding</keyword>
<dbReference type="PIRSF" id="PIRSF003407">
    <property type="entry name" value="Papvi_E7"/>
    <property type="match status" value="1"/>
</dbReference>
<evidence type="ECO:0000256" key="12">
    <source>
        <dbReference type="ARBA" id="ARBA00023159"/>
    </source>
</evidence>
<keyword evidence="4 18" id="KW-0945">Host-virus interaction</keyword>
<keyword evidence="2 18" id="KW-0244">Early protein</keyword>
<dbReference type="GO" id="GO:0019904">
    <property type="term" value="F:protein domain specific binding"/>
    <property type="evidence" value="ECO:0007669"/>
    <property type="project" value="UniProtKB-UniRule"/>
</dbReference>
<keyword evidence="5 18" id="KW-1090">Inhibition of host innate immune response by virus</keyword>
<dbReference type="GO" id="GO:0003677">
    <property type="term" value="F:DNA binding"/>
    <property type="evidence" value="ECO:0007669"/>
    <property type="project" value="UniProtKB-UniRule"/>
</dbReference>
<dbReference type="OrthoDB" id="28045at10239"/>
<evidence type="ECO:0000256" key="17">
    <source>
        <dbReference type="ARBA" id="ARBA00023309"/>
    </source>
</evidence>
<evidence type="ECO:0000256" key="13">
    <source>
        <dbReference type="ARBA" id="ARBA00023163"/>
    </source>
</evidence>
<evidence type="ECO:0000256" key="19">
    <source>
        <dbReference type="PIRNR" id="PIRNR003407"/>
    </source>
</evidence>
<organism evidence="20 21">
    <name type="scientific">Human papillomavirus 109</name>
    <dbReference type="NCBI Taxonomy" id="915426"/>
    <lineage>
        <taxon>Viruses</taxon>
        <taxon>Monodnaviria</taxon>
        <taxon>Shotokuvirae</taxon>
        <taxon>Cossaviricota</taxon>
        <taxon>Papovaviricetes</taxon>
        <taxon>Zurhausenvirales</taxon>
        <taxon>Papillomaviridae</taxon>
        <taxon>Firstpapillomavirinae</taxon>
        <taxon>Gammapapillomavirus</taxon>
        <taxon>Gammapapillomavirus 7</taxon>
    </lineage>
</organism>
<dbReference type="EMBL" id="EU541441">
    <property type="protein sequence ID" value="ACD67920.1"/>
    <property type="molecule type" value="Genomic_DNA"/>
</dbReference>
<evidence type="ECO:0000313" key="21">
    <source>
        <dbReference type="Proteomes" id="UP000101375"/>
    </source>
</evidence>
<dbReference type="GO" id="GO:0039502">
    <property type="term" value="P:symbiont-mediated suppression of host type I interferon-mediated signaling pathway"/>
    <property type="evidence" value="ECO:0007669"/>
    <property type="project" value="UniProtKB-UniRule"/>
</dbReference>
<keyword evidence="13 18" id="KW-0804">Transcription</keyword>
<proteinExistence type="inferred from homology"/>
<keyword evidence="16 18" id="KW-0899">Viral immunoevasion</keyword>
<dbReference type="GO" id="GO:0008270">
    <property type="term" value="F:zinc ion binding"/>
    <property type="evidence" value="ECO:0007669"/>
    <property type="project" value="UniProtKB-KW"/>
</dbReference>
<evidence type="ECO:0000256" key="14">
    <source>
        <dbReference type="ARBA" id="ARBA00023200"/>
    </source>
</evidence>
<reference evidence="20 21" key="1">
    <citation type="journal article" date="2010" name="Virology">
        <title>Three novel papillomaviruses (HPV109, HPV112 and HPV114) and their presence in cutaneous and mucosal samples.</title>
        <authorList>
            <person name="Ekstrom J."/>
            <person name="Forslund O."/>
            <person name="Dillner J."/>
        </authorList>
    </citation>
    <scope>NUCLEOTIDE SEQUENCE [LARGE SCALE GENOMIC DNA]</scope>
</reference>
<comment type="subunit">
    <text evidence="18">Homodimer. Homooligomer. Interacts with host RB1; this interaction induces dissociation of RB1-E2F1 complex thereby disrupting RB1 activity. Interacts with host EP300; this interaction represses EP300 transcriptional activity. Interacts with protein E2; this interaction inhibits E7 oncogenic activity. Interacts with host TMEM173/STING; this interaction impairs the ability of TMEM173/STING to sense cytosolic DNA and promote the production of type I interferon (IFN-alpha and IFN-beta).</text>
</comment>
<comment type="PTM">
    <text evidence="18">Highly phosphorylated.</text>
</comment>
<keyword evidence="14 18" id="KW-1035">Host cytoplasm</keyword>
<evidence type="ECO:0000256" key="10">
    <source>
        <dbReference type="ARBA" id="ARBA00023015"/>
    </source>
</evidence>
<keyword evidence="3 18" id="KW-1048">Host nucleus</keyword>
<evidence type="ECO:0000256" key="5">
    <source>
        <dbReference type="ARBA" id="ARBA00022632"/>
    </source>
</evidence>
<dbReference type="SUPFAM" id="SSF161234">
    <property type="entry name" value="E7 C-terminal domain-like"/>
    <property type="match status" value="1"/>
</dbReference>
<dbReference type="KEGG" id="vg:7701328"/>
<evidence type="ECO:0000256" key="16">
    <source>
        <dbReference type="ARBA" id="ARBA00023280"/>
    </source>
</evidence>
<comment type="function">
    <text evidence="18">Plays a role in viral genome replication by driving entry of quiescent cells into the cell cycle. Stimulation of progression from G1 to S phase allows the virus to efficiently use the cellular DNA replicating machinery to achieve viral genome replication. E7 protein has both transforming and trans-activating activities. Induces the disassembly of the E2F1 transcription factor from RB1, with subsequent transcriptional activation of E2F1-regulated S-phase genes. Interferes with host histone deacetylation mediated by HDAC1 and HDAC2, leading to transcription activation. Plays also a role in the inhibition of both antiviral and antiproliferative functions of host interferon alpha. Interaction with host TMEM173/STING impairs the ability of TMEM173/STING to sense cytosolic DNA and promote the production of type I interferon (IFN-alpha and IFN-beta).</text>
</comment>
<evidence type="ECO:0000256" key="11">
    <source>
        <dbReference type="ARBA" id="ARBA00023125"/>
    </source>
</evidence>
<gene>
    <name evidence="18 20" type="primary">E7</name>
</gene>
<evidence type="ECO:0000256" key="2">
    <source>
        <dbReference type="ARBA" id="ARBA00022518"/>
    </source>
</evidence>
<keyword evidence="21" id="KW-1185">Reference proteome</keyword>
<feature type="short sequence motif" description="Nuclear export signal" evidence="18">
    <location>
        <begin position="68"/>
        <end position="76"/>
    </location>
</feature>
<dbReference type="GeneID" id="7701328"/>
<dbReference type="GO" id="GO:0003700">
    <property type="term" value="F:DNA-binding transcription factor activity"/>
    <property type="evidence" value="ECO:0007669"/>
    <property type="project" value="UniProtKB-UniRule"/>
</dbReference>
<feature type="short sequence motif" description="LXCXE motif; interaction with host RB1 and TMEM173/STING" evidence="18">
    <location>
        <begin position="25"/>
        <end position="29"/>
    </location>
</feature>
<dbReference type="Gene3D" id="3.30.160.330">
    <property type="match status" value="1"/>
</dbReference>
<dbReference type="GO" id="GO:0042025">
    <property type="term" value="C:host cell nucleus"/>
    <property type="evidence" value="ECO:0007669"/>
    <property type="project" value="UniProtKB-SubCell"/>
</dbReference>
<evidence type="ECO:0000256" key="9">
    <source>
        <dbReference type="ARBA" id="ARBA00022833"/>
    </source>
</evidence>
<evidence type="ECO:0000256" key="18">
    <source>
        <dbReference type="HAMAP-Rule" id="MF_04004"/>
    </source>
</evidence>
<dbReference type="GO" id="GO:0030430">
    <property type="term" value="C:host cell cytoplasm"/>
    <property type="evidence" value="ECO:0007669"/>
    <property type="project" value="UniProtKB-SubCell"/>
</dbReference>
<dbReference type="Proteomes" id="UP000101375">
    <property type="component" value="Segment"/>
</dbReference>
<dbReference type="InterPro" id="IPR000148">
    <property type="entry name" value="Papilloma_E7"/>
</dbReference>
<keyword evidence="10 18" id="KW-0805">Transcription regulation</keyword>
<evidence type="ECO:0000256" key="1">
    <source>
        <dbReference type="ARBA" id="ARBA00022504"/>
    </source>
</evidence>
<evidence type="ECO:0000256" key="8">
    <source>
        <dbReference type="ARBA" id="ARBA00022830"/>
    </source>
</evidence>
<keyword evidence="12 18" id="KW-0010">Activator</keyword>
<keyword evidence="8 18" id="KW-1114">Inhibition of host interferon signaling pathway by virus</keyword>
<keyword evidence="15" id="KW-0922">Interferon antiviral system evasion</keyword>
<protein>
    <recommendedName>
        <fullName evidence="18 19">Protein E7</fullName>
    </recommendedName>
</protein>
<keyword evidence="7 18" id="KW-0863">Zinc-finger</keyword>
<keyword evidence="17 18" id="KW-1078">G1/S host cell cycle checkpoint dysregulation by virus</keyword>
<comment type="subcellular location">
    <subcellularLocation>
        <location evidence="18">Host cytoplasm</location>
    </subcellularLocation>
    <subcellularLocation>
        <location evidence="18">Host nucleus</location>
    </subcellularLocation>
    <text evidence="18">Predominantly found in the host nucleus.</text>
</comment>
<evidence type="ECO:0000256" key="3">
    <source>
        <dbReference type="ARBA" id="ARBA00022562"/>
    </source>
</evidence>
<keyword evidence="1 18" id="KW-1121">Modulation of host cell cycle by virus</keyword>
<sequence length="96" mass="10679">MHGNQVDIKDIVLQDVNDLILPVNLLCNEDLSQEAELEPAFSPYKIVVYCFSCGVKLKFYIAAGPEGIRNFEQLLLGQLGFICTGCSRSRTVQDGR</sequence>
<dbReference type="HAMAP" id="MF_04004">
    <property type="entry name" value="PPV_E7"/>
    <property type="match status" value="1"/>
</dbReference>
<comment type="caution">
    <text evidence="18">Lacks conserved residue(s) required for the propagation of feature annotation.</text>
</comment>